<dbReference type="OrthoDB" id="581382at2"/>
<name>A0A518GZM9_9BACT</name>
<organism evidence="2 3">
    <name type="scientific">Tautonia plasticadhaerens</name>
    <dbReference type="NCBI Taxonomy" id="2527974"/>
    <lineage>
        <taxon>Bacteria</taxon>
        <taxon>Pseudomonadati</taxon>
        <taxon>Planctomycetota</taxon>
        <taxon>Planctomycetia</taxon>
        <taxon>Isosphaerales</taxon>
        <taxon>Isosphaeraceae</taxon>
        <taxon>Tautonia</taxon>
    </lineage>
</organism>
<dbReference type="InterPro" id="IPR010359">
    <property type="entry name" value="IrrE_HExxH"/>
</dbReference>
<protein>
    <recommendedName>
        <fullName evidence="1">IrrE N-terminal-like domain-containing protein</fullName>
    </recommendedName>
</protein>
<dbReference type="AlphaFoldDB" id="A0A518GZM9"/>
<dbReference type="Proteomes" id="UP000317835">
    <property type="component" value="Chromosome"/>
</dbReference>
<evidence type="ECO:0000313" key="3">
    <source>
        <dbReference type="Proteomes" id="UP000317835"/>
    </source>
</evidence>
<dbReference type="InterPro" id="IPR052345">
    <property type="entry name" value="Rad_response_metalloprotease"/>
</dbReference>
<dbReference type="PANTHER" id="PTHR43236:SF1">
    <property type="entry name" value="BLL7220 PROTEIN"/>
    <property type="match status" value="1"/>
</dbReference>
<accession>A0A518GZM9</accession>
<proteinExistence type="predicted"/>
<gene>
    <name evidence="2" type="ORF">ElP_19290</name>
</gene>
<dbReference type="KEGG" id="tpla:ElP_19290"/>
<evidence type="ECO:0000313" key="2">
    <source>
        <dbReference type="EMBL" id="QDV34048.1"/>
    </source>
</evidence>
<dbReference type="Pfam" id="PF06114">
    <property type="entry name" value="Peptidase_M78"/>
    <property type="match status" value="2"/>
</dbReference>
<dbReference type="Gene3D" id="1.10.10.2910">
    <property type="match status" value="1"/>
</dbReference>
<reference evidence="2 3" key="1">
    <citation type="submission" date="2019-02" db="EMBL/GenBank/DDBJ databases">
        <title>Deep-cultivation of Planctomycetes and their phenomic and genomic characterization uncovers novel biology.</title>
        <authorList>
            <person name="Wiegand S."/>
            <person name="Jogler M."/>
            <person name="Boedeker C."/>
            <person name="Pinto D."/>
            <person name="Vollmers J."/>
            <person name="Rivas-Marin E."/>
            <person name="Kohn T."/>
            <person name="Peeters S.H."/>
            <person name="Heuer A."/>
            <person name="Rast P."/>
            <person name="Oberbeckmann S."/>
            <person name="Bunk B."/>
            <person name="Jeske O."/>
            <person name="Meyerdierks A."/>
            <person name="Storesund J.E."/>
            <person name="Kallscheuer N."/>
            <person name="Luecker S."/>
            <person name="Lage O.M."/>
            <person name="Pohl T."/>
            <person name="Merkel B.J."/>
            <person name="Hornburger P."/>
            <person name="Mueller R.-W."/>
            <person name="Bruemmer F."/>
            <person name="Labrenz M."/>
            <person name="Spormann A.M."/>
            <person name="Op den Camp H."/>
            <person name="Overmann J."/>
            <person name="Amann R."/>
            <person name="Jetten M.S.M."/>
            <person name="Mascher T."/>
            <person name="Medema M.H."/>
            <person name="Devos D.P."/>
            <person name="Kaster A.-K."/>
            <person name="Ovreas L."/>
            <person name="Rohde M."/>
            <person name="Galperin M.Y."/>
            <person name="Jogler C."/>
        </authorList>
    </citation>
    <scope>NUCLEOTIDE SEQUENCE [LARGE SCALE GENOMIC DNA]</scope>
    <source>
        <strain evidence="2 3">ElP</strain>
    </source>
</reference>
<keyword evidence="3" id="KW-1185">Reference proteome</keyword>
<feature type="domain" description="IrrE N-terminal-like" evidence="1">
    <location>
        <begin position="130"/>
        <end position="180"/>
    </location>
</feature>
<sequence length="287" mass="32740">MSTAIEIPYRDRQSIERIAERYAREAGLATPPFEADRLASHLGLGVTYLEFDEGDVAGQLVSRGGQVEIRVRESDPPARQNFTIAHEIGHRLLHPANEWEDTEVTMYRHDFWGVNDPEVVQAPDREELMRRRAEAQANAFATALLMPEGQVRENWNLLKSPNYLVPLFKVSRSAMLYRLKELGLIVPSVEGFQYVDLASLHESRTTPEGRRLADERGPIPAFPPIALDDQGRILPMVEDDRDARQDAFERALKAIDRQERVDPPGLMEAIERGIDERRPHRKLFGDK</sequence>
<dbReference type="PANTHER" id="PTHR43236">
    <property type="entry name" value="ANTITOXIN HIGA1"/>
    <property type="match status" value="1"/>
</dbReference>
<feature type="domain" description="IrrE N-terminal-like" evidence="1">
    <location>
        <begin position="40"/>
        <end position="98"/>
    </location>
</feature>
<evidence type="ECO:0000259" key="1">
    <source>
        <dbReference type="Pfam" id="PF06114"/>
    </source>
</evidence>
<dbReference type="RefSeq" id="WP_145268656.1">
    <property type="nucleotide sequence ID" value="NZ_CP036426.1"/>
</dbReference>
<dbReference type="EMBL" id="CP036426">
    <property type="protein sequence ID" value="QDV34048.1"/>
    <property type="molecule type" value="Genomic_DNA"/>
</dbReference>